<gene>
    <name evidence="1" type="ORF">GURASL_30440</name>
</gene>
<name>A0ABM8ENU4_9BACT</name>
<dbReference type="Proteomes" id="UP001317705">
    <property type="component" value="Chromosome"/>
</dbReference>
<evidence type="ECO:0000313" key="1">
    <source>
        <dbReference type="EMBL" id="BDV44121.1"/>
    </source>
</evidence>
<reference evidence="1 2" key="1">
    <citation type="submission" date="2022-12" db="EMBL/GenBank/DDBJ databases">
        <title>Polyphasic characterization of Geotalea uranireducens NIT-SL11 newly isolated from a complex of sewage sludge and microbially reduced graphene oxide.</title>
        <authorList>
            <person name="Xie L."/>
            <person name="Yoshida N."/>
            <person name="Meng L."/>
        </authorList>
    </citation>
    <scope>NUCLEOTIDE SEQUENCE [LARGE SCALE GENOMIC DNA]</scope>
    <source>
        <strain evidence="1 2">NIT-SL11</strain>
    </source>
</reference>
<organism evidence="1 2">
    <name type="scientific">Geotalea uraniireducens</name>
    <dbReference type="NCBI Taxonomy" id="351604"/>
    <lineage>
        <taxon>Bacteria</taxon>
        <taxon>Pseudomonadati</taxon>
        <taxon>Thermodesulfobacteriota</taxon>
        <taxon>Desulfuromonadia</taxon>
        <taxon>Geobacterales</taxon>
        <taxon>Geobacteraceae</taxon>
        <taxon>Geotalea</taxon>
    </lineage>
</organism>
<keyword evidence="2" id="KW-1185">Reference proteome</keyword>
<protein>
    <submittedName>
        <fullName evidence="1">Uncharacterized protein</fullName>
    </submittedName>
</protein>
<proteinExistence type="predicted"/>
<evidence type="ECO:0000313" key="2">
    <source>
        <dbReference type="Proteomes" id="UP001317705"/>
    </source>
</evidence>
<dbReference type="RefSeq" id="WP_282000233.1">
    <property type="nucleotide sequence ID" value="NZ_AP027151.1"/>
</dbReference>
<dbReference type="PROSITE" id="PS51257">
    <property type="entry name" value="PROKAR_LIPOPROTEIN"/>
    <property type="match status" value="1"/>
</dbReference>
<accession>A0ABM8ENU4</accession>
<sequence>MNIKLWLPLLAIPLAASCSGPVASVRESGVALVRHRPAGSAELLAGAVAAAGQDVRQGEWWGKIARREGNAVLVTVSRAVGTEANAPREEYDLLVRDGWIESVSDPRYVAPSHDLEDAVALVARQAAAAADGFATLTLPTAVLSGRRTEQRCLVEVRARSPERRELFSRLENVCP</sequence>
<dbReference type="EMBL" id="AP027151">
    <property type="protein sequence ID" value="BDV44121.1"/>
    <property type="molecule type" value="Genomic_DNA"/>
</dbReference>